<evidence type="ECO:0000313" key="2">
    <source>
        <dbReference type="EMBL" id="SLM50136.1"/>
    </source>
</evidence>
<dbReference type="KEGG" id="nja:NSJP_3969"/>
<keyword evidence="1" id="KW-0812">Transmembrane</keyword>
<dbReference type="RefSeq" id="WP_080888279.1">
    <property type="nucleotide sequence ID" value="NZ_LT828648.1"/>
</dbReference>
<evidence type="ECO:0000256" key="1">
    <source>
        <dbReference type="SAM" id="Phobius"/>
    </source>
</evidence>
<dbReference type="Proteomes" id="UP000192042">
    <property type="component" value="Chromosome I"/>
</dbReference>
<name>A0A1W1IAW0_9BACT</name>
<keyword evidence="1" id="KW-0472">Membrane</keyword>
<keyword evidence="1" id="KW-1133">Transmembrane helix</keyword>
<sequence length="281" mass="30287">MSFSERMLKIDRRIIFLLIGLCTLLPLLYPVGLPIKISPEVRGVYDHMESLPPRSVFLLSIDFDPASKPELHPQAIALLRHAFRKDLRVVAMTLWVSGTGMAEQLVSQVAQEAGKENGKDYVFLGWSPGGSAVIINMGQDLYTAFPSDYGGRATKGLPVLDGVHSLKDVTYAISLGAGVPGVEAWYVFGKDKYKFELGGGCTGVMAPGLYPLLRSGQINGLIGGLRGAAEYESLIGQKGRAVAGMDAQSATHMAIIVLVVICNLFYFTLRRQGGLQSPGLS</sequence>
<keyword evidence="3" id="KW-1185">Reference proteome</keyword>
<feature type="transmembrane region" description="Helical" evidence="1">
    <location>
        <begin position="250"/>
        <end position="269"/>
    </location>
</feature>
<proteinExistence type="predicted"/>
<dbReference type="STRING" id="1325564.NSJP_3969"/>
<reference evidence="2 3" key="1">
    <citation type="submission" date="2017-03" db="EMBL/GenBank/DDBJ databases">
        <authorList>
            <person name="Afonso C.L."/>
            <person name="Miller P.J."/>
            <person name="Scott M.A."/>
            <person name="Spackman E."/>
            <person name="Goraichik I."/>
            <person name="Dimitrov K.M."/>
            <person name="Suarez D.L."/>
            <person name="Swayne D.E."/>
        </authorList>
    </citation>
    <scope>NUCLEOTIDE SEQUENCE [LARGE SCALE GENOMIC DNA]</scope>
    <source>
        <strain evidence="2">Genome sequencing of Nitrospira japonica strain NJ11</strain>
    </source>
</reference>
<protein>
    <submittedName>
        <fullName evidence="2">Uncharacterized protein</fullName>
    </submittedName>
</protein>
<dbReference type="OrthoDB" id="248855at2"/>
<gene>
    <name evidence="2" type="ORF">NSJP_3969</name>
</gene>
<accession>A0A1W1IAW0</accession>
<organism evidence="2 3">
    <name type="scientific">Nitrospira japonica</name>
    <dbReference type="NCBI Taxonomy" id="1325564"/>
    <lineage>
        <taxon>Bacteria</taxon>
        <taxon>Pseudomonadati</taxon>
        <taxon>Nitrospirota</taxon>
        <taxon>Nitrospiria</taxon>
        <taxon>Nitrospirales</taxon>
        <taxon>Nitrospiraceae</taxon>
        <taxon>Nitrospira</taxon>
    </lineage>
</organism>
<evidence type="ECO:0000313" key="3">
    <source>
        <dbReference type="Proteomes" id="UP000192042"/>
    </source>
</evidence>
<dbReference type="AlphaFoldDB" id="A0A1W1IAW0"/>
<dbReference type="EMBL" id="LT828648">
    <property type="protein sequence ID" value="SLM50136.1"/>
    <property type="molecule type" value="Genomic_DNA"/>
</dbReference>